<protein>
    <recommendedName>
        <fullName evidence="2">YcxB-like C-terminal domain-containing protein</fullName>
    </recommendedName>
</protein>
<dbReference type="InterPro" id="IPR025588">
    <property type="entry name" value="YcxB-like_C"/>
</dbReference>
<keyword evidence="1" id="KW-0812">Transmembrane</keyword>
<sequence length="163" mass="18608">MHIEYQLTPKDFYQAASLSQRKKFARYALYIFPAVGLYFIFAGLRTAFAYDDFSGVPSLGISGCLLVLFPLLPNLLWRLQSRKNPLLKGIWKIDINEDSIEVAAPNIDSKYAWSAYSSFTEDKHTFLLRQQGTALFIPIPKGELSALQIDELRTILQNHLPHK</sequence>
<feature type="transmembrane region" description="Helical" evidence="1">
    <location>
        <begin position="27"/>
        <end position="50"/>
    </location>
</feature>
<proteinExistence type="predicted"/>
<keyword evidence="1" id="KW-0472">Membrane</keyword>
<evidence type="ECO:0000259" key="2">
    <source>
        <dbReference type="Pfam" id="PF14317"/>
    </source>
</evidence>
<dbReference type="Pfam" id="PF14317">
    <property type="entry name" value="YcxB"/>
    <property type="match status" value="1"/>
</dbReference>
<feature type="transmembrane region" description="Helical" evidence="1">
    <location>
        <begin position="56"/>
        <end position="77"/>
    </location>
</feature>
<keyword evidence="1" id="KW-1133">Transmembrane helix</keyword>
<dbReference type="AlphaFoldDB" id="A0A7W8JA07"/>
<dbReference type="Proteomes" id="UP000569092">
    <property type="component" value="Unassembled WGS sequence"/>
</dbReference>
<gene>
    <name evidence="3" type="ORF">HDF10_003316</name>
</gene>
<evidence type="ECO:0000313" key="4">
    <source>
        <dbReference type="Proteomes" id="UP000569092"/>
    </source>
</evidence>
<dbReference type="EMBL" id="JACHDZ010000005">
    <property type="protein sequence ID" value="MBB5345325.1"/>
    <property type="molecule type" value="Genomic_DNA"/>
</dbReference>
<name>A0A7W8JA07_9BACT</name>
<feature type="domain" description="YcxB-like C-terminal" evidence="2">
    <location>
        <begin position="95"/>
        <end position="156"/>
    </location>
</feature>
<organism evidence="3 4">
    <name type="scientific">Tunturiibacter lichenicola</name>
    <dbReference type="NCBI Taxonomy" id="2051959"/>
    <lineage>
        <taxon>Bacteria</taxon>
        <taxon>Pseudomonadati</taxon>
        <taxon>Acidobacteriota</taxon>
        <taxon>Terriglobia</taxon>
        <taxon>Terriglobales</taxon>
        <taxon>Acidobacteriaceae</taxon>
        <taxon>Tunturiibacter</taxon>
    </lineage>
</organism>
<accession>A0A7W8JA07</accession>
<evidence type="ECO:0000313" key="3">
    <source>
        <dbReference type="EMBL" id="MBB5345325.1"/>
    </source>
</evidence>
<comment type="caution">
    <text evidence="3">The sequence shown here is derived from an EMBL/GenBank/DDBJ whole genome shotgun (WGS) entry which is preliminary data.</text>
</comment>
<reference evidence="3 4" key="1">
    <citation type="submission" date="2020-08" db="EMBL/GenBank/DDBJ databases">
        <title>Genomic Encyclopedia of Type Strains, Phase IV (KMG-V): Genome sequencing to study the core and pangenomes of soil and plant-associated prokaryotes.</title>
        <authorList>
            <person name="Whitman W."/>
        </authorList>
    </citation>
    <scope>NUCLEOTIDE SEQUENCE [LARGE SCALE GENOMIC DNA]</scope>
    <source>
        <strain evidence="3 4">M8US30</strain>
    </source>
</reference>
<evidence type="ECO:0000256" key="1">
    <source>
        <dbReference type="SAM" id="Phobius"/>
    </source>
</evidence>